<sequence length="269" mass="30344">MLNFDQQSVPKIDSLCSLRAYIHYCSIACIHHSLILQALEKYLKVRRIMFLNSQIRKMGIVLIQWIFDFTFTLPIFLTGNMVKMIIDNLCFISLSRLDLLLYTGVTIYILSDIVLAVIYRLLVSSCTESLDVTERFVGKSGVRTLFTIECNNGKAIRAHSHYSEENEILLLPGTYFRVVGKSSPAKDLYIIHLRETAPPRPYLEPPFTTTPSETSDSTVPVTPKQTPVKQNIAISKEEEVELPGAFAAVSINPKKSQEFATPDPKKKLG</sequence>
<keyword evidence="2" id="KW-1133">Transmembrane helix</keyword>
<dbReference type="AlphaFoldDB" id="A0A815KN21"/>
<comment type="caution">
    <text evidence="3">The sequence shown here is derived from an EMBL/GenBank/DDBJ whole genome shotgun (WGS) entry which is preliminary data.</text>
</comment>
<evidence type="ECO:0000256" key="2">
    <source>
        <dbReference type="SAM" id="Phobius"/>
    </source>
</evidence>
<gene>
    <name evidence="3" type="ORF">SEV965_LOCUS31316</name>
</gene>
<feature type="transmembrane region" description="Helical" evidence="2">
    <location>
        <begin position="20"/>
        <end position="39"/>
    </location>
</feature>
<feature type="region of interest" description="Disordered" evidence="1">
    <location>
        <begin position="201"/>
        <end position="228"/>
    </location>
</feature>
<evidence type="ECO:0008006" key="5">
    <source>
        <dbReference type="Google" id="ProtNLM"/>
    </source>
</evidence>
<evidence type="ECO:0000313" key="4">
    <source>
        <dbReference type="Proteomes" id="UP000663889"/>
    </source>
</evidence>
<dbReference type="Proteomes" id="UP000663889">
    <property type="component" value="Unassembled WGS sequence"/>
</dbReference>
<keyword evidence="2" id="KW-0812">Transmembrane</keyword>
<feature type="transmembrane region" description="Helical" evidence="2">
    <location>
        <begin position="60"/>
        <end position="79"/>
    </location>
</feature>
<reference evidence="3" key="1">
    <citation type="submission" date="2021-02" db="EMBL/GenBank/DDBJ databases">
        <authorList>
            <person name="Nowell W R."/>
        </authorList>
    </citation>
    <scope>NUCLEOTIDE SEQUENCE</scope>
</reference>
<protein>
    <recommendedName>
        <fullName evidence="5">Mono(ADP-ribosyl)transferase</fullName>
    </recommendedName>
</protein>
<feature type="compositionally biased region" description="Low complexity" evidence="1">
    <location>
        <begin position="205"/>
        <end position="223"/>
    </location>
</feature>
<feature type="transmembrane region" description="Helical" evidence="2">
    <location>
        <begin position="99"/>
        <end position="122"/>
    </location>
</feature>
<name>A0A815KN21_9BILA</name>
<organism evidence="3 4">
    <name type="scientific">Rotaria sordida</name>
    <dbReference type="NCBI Taxonomy" id="392033"/>
    <lineage>
        <taxon>Eukaryota</taxon>
        <taxon>Metazoa</taxon>
        <taxon>Spiralia</taxon>
        <taxon>Gnathifera</taxon>
        <taxon>Rotifera</taxon>
        <taxon>Eurotatoria</taxon>
        <taxon>Bdelloidea</taxon>
        <taxon>Philodinida</taxon>
        <taxon>Philodinidae</taxon>
        <taxon>Rotaria</taxon>
    </lineage>
</organism>
<dbReference type="SUPFAM" id="SSF56399">
    <property type="entry name" value="ADP-ribosylation"/>
    <property type="match status" value="1"/>
</dbReference>
<accession>A0A815KN21</accession>
<keyword evidence="2" id="KW-0472">Membrane</keyword>
<dbReference type="Gene3D" id="3.90.176.10">
    <property type="entry name" value="Toxin ADP-ribosyltransferase, Chain A, domain 1"/>
    <property type="match status" value="1"/>
</dbReference>
<dbReference type="EMBL" id="CAJNOU010003581">
    <property type="protein sequence ID" value="CAF1398512.1"/>
    <property type="molecule type" value="Genomic_DNA"/>
</dbReference>
<proteinExistence type="predicted"/>
<evidence type="ECO:0000313" key="3">
    <source>
        <dbReference type="EMBL" id="CAF1398512.1"/>
    </source>
</evidence>
<evidence type="ECO:0000256" key="1">
    <source>
        <dbReference type="SAM" id="MobiDB-lite"/>
    </source>
</evidence>